<reference evidence="4 5" key="1">
    <citation type="submission" date="2013-12" db="EMBL/GenBank/DDBJ databases">
        <authorList>
            <consortium name="DOE Joint Genome Institute"/>
            <person name="Muyzer G."/>
            <person name="Huntemann M."/>
            <person name="Han J."/>
            <person name="Chen A."/>
            <person name="Kyrpides N."/>
            <person name="Mavromatis K."/>
            <person name="Markowitz V."/>
            <person name="Palaniappan K."/>
            <person name="Ivanova N."/>
            <person name="Schaumberg A."/>
            <person name="Pati A."/>
            <person name="Liolios K."/>
            <person name="Nordberg H.P."/>
            <person name="Cantor M.N."/>
            <person name="Hua S.X."/>
            <person name="Woyke T."/>
        </authorList>
    </citation>
    <scope>NUCLEOTIDE SEQUENCE [LARGE SCALE GENOMIC DNA]</scope>
    <source>
        <strain evidence="4 5">ARh 1</strain>
    </source>
</reference>
<feature type="transmembrane region" description="Helical" evidence="2">
    <location>
        <begin position="12"/>
        <end position="32"/>
    </location>
</feature>
<sequence>MQRFFDIVFSGLAVLVLLPVLLPIMLVLRLTGEGEIFFRQQRIGKDGRPFGLLKFATMLKDSPTMGTGTVTVKGDPRILPVGRFLRKTKINELPQLFNILKGDMSIVGPRPQERRCFDAFGPEVQMQLIRVRPGLSGVGSIVFRDEESILGLVDDPVRFYDDVIAPYKGAVERWYIDHQTLRNYFLVIAVTAWVVIFPRSPIVWRVFDLPAPPPELERNLMAASTAG</sequence>
<dbReference type="EMBL" id="CP007029">
    <property type="protein sequence ID" value="AHE97882.1"/>
    <property type="molecule type" value="Genomic_DNA"/>
</dbReference>
<dbReference type="HOGENOM" id="CLU_024920_1_2_6"/>
<dbReference type="PANTHER" id="PTHR30576:SF20">
    <property type="entry name" value="QUINOVOSAMINEPHOSPHOTRANSFERAE-RELATED"/>
    <property type="match status" value="1"/>
</dbReference>
<keyword evidence="5" id="KW-1185">Reference proteome</keyword>
<keyword evidence="2" id="KW-1133">Transmembrane helix</keyword>
<dbReference type="Proteomes" id="UP000005289">
    <property type="component" value="Chromosome"/>
</dbReference>
<name>W0DKX0_9GAMM</name>
<protein>
    <submittedName>
        <fullName evidence="4">Sugar transferase</fullName>
    </submittedName>
</protein>
<dbReference type="STRING" id="713585.THITH_06030"/>
<dbReference type="AlphaFoldDB" id="W0DKX0"/>
<feature type="domain" description="Bacterial sugar transferase" evidence="3">
    <location>
        <begin position="3"/>
        <end position="196"/>
    </location>
</feature>
<evidence type="ECO:0000256" key="1">
    <source>
        <dbReference type="ARBA" id="ARBA00006464"/>
    </source>
</evidence>
<dbReference type="KEGG" id="tti:THITH_06030"/>
<dbReference type="InterPro" id="IPR003362">
    <property type="entry name" value="Bact_transf"/>
</dbReference>
<gene>
    <name evidence="4" type="ORF">THITH_06030</name>
</gene>
<dbReference type="Pfam" id="PF02397">
    <property type="entry name" value="Bac_transf"/>
    <property type="match status" value="1"/>
</dbReference>
<dbReference type="PANTHER" id="PTHR30576">
    <property type="entry name" value="COLANIC BIOSYNTHESIS UDP-GLUCOSE LIPID CARRIER TRANSFERASE"/>
    <property type="match status" value="1"/>
</dbReference>
<evidence type="ECO:0000313" key="4">
    <source>
        <dbReference type="EMBL" id="AHE97882.1"/>
    </source>
</evidence>
<keyword evidence="2" id="KW-0812">Transmembrane</keyword>
<dbReference type="RefSeq" id="WP_006748549.1">
    <property type="nucleotide sequence ID" value="NZ_CP007029.1"/>
</dbReference>
<dbReference type="OrthoDB" id="9808602at2"/>
<evidence type="ECO:0000313" key="5">
    <source>
        <dbReference type="Proteomes" id="UP000005289"/>
    </source>
</evidence>
<comment type="similarity">
    <text evidence="1">Belongs to the bacterial sugar transferase family.</text>
</comment>
<organism evidence="4 5">
    <name type="scientific">Thioalkalivibrio paradoxus ARh 1</name>
    <dbReference type="NCBI Taxonomy" id="713585"/>
    <lineage>
        <taxon>Bacteria</taxon>
        <taxon>Pseudomonadati</taxon>
        <taxon>Pseudomonadota</taxon>
        <taxon>Gammaproteobacteria</taxon>
        <taxon>Chromatiales</taxon>
        <taxon>Ectothiorhodospiraceae</taxon>
        <taxon>Thioalkalivibrio</taxon>
    </lineage>
</organism>
<keyword evidence="2" id="KW-0472">Membrane</keyword>
<keyword evidence="4" id="KW-0808">Transferase</keyword>
<accession>W0DKX0</accession>
<evidence type="ECO:0000256" key="2">
    <source>
        <dbReference type="SAM" id="Phobius"/>
    </source>
</evidence>
<proteinExistence type="inferred from homology"/>
<dbReference type="GO" id="GO:0016780">
    <property type="term" value="F:phosphotransferase activity, for other substituted phosphate groups"/>
    <property type="evidence" value="ECO:0007669"/>
    <property type="project" value="TreeGrafter"/>
</dbReference>
<evidence type="ECO:0000259" key="3">
    <source>
        <dbReference type="Pfam" id="PF02397"/>
    </source>
</evidence>